<evidence type="ECO:0000256" key="5">
    <source>
        <dbReference type="ARBA" id="ARBA00022801"/>
    </source>
</evidence>
<dbReference type="PANTHER" id="PTHR42693:SF42">
    <property type="entry name" value="ARYLSULFATASE G"/>
    <property type="match status" value="1"/>
</dbReference>
<evidence type="ECO:0000256" key="4">
    <source>
        <dbReference type="ARBA" id="ARBA00022729"/>
    </source>
</evidence>
<dbReference type="PROSITE" id="PS51257">
    <property type="entry name" value="PROKAR_LIPOPROTEIN"/>
    <property type="match status" value="1"/>
</dbReference>
<keyword evidence="5" id="KW-0378">Hydrolase</keyword>
<dbReference type="GO" id="GO:0046872">
    <property type="term" value="F:metal ion binding"/>
    <property type="evidence" value="ECO:0007669"/>
    <property type="project" value="UniProtKB-KW"/>
</dbReference>
<dbReference type="Pfam" id="PF00884">
    <property type="entry name" value="Sulfatase"/>
    <property type="match status" value="1"/>
</dbReference>
<dbReference type="EMBL" id="FQUS01000004">
    <property type="protein sequence ID" value="SHE97415.1"/>
    <property type="molecule type" value="Genomic_DNA"/>
</dbReference>
<dbReference type="GO" id="GO:0004065">
    <property type="term" value="F:arylsulfatase activity"/>
    <property type="evidence" value="ECO:0007669"/>
    <property type="project" value="TreeGrafter"/>
</dbReference>
<reference evidence="9 10" key="1">
    <citation type="submission" date="2016-11" db="EMBL/GenBank/DDBJ databases">
        <authorList>
            <person name="Jaros S."/>
            <person name="Januszkiewicz K."/>
            <person name="Wedrychowicz H."/>
        </authorList>
    </citation>
    <scope>NUCLEOTIDE SEQUENCE [LARGE SCALE GENOMIC DNA]</scope>
    <source>
        <strain evidence="9 10">DSM 21986</strain>
    </source>
</reference>
<keyword evidence="3" id="KW-0479">Metal-binding</keyword>
<dbReference type="InterPro" id="IPR050738">
    <property type="entry name" value="Sulfatase"/>
</dbReference>
<sequence>MTGKNWISLLLLGLVIACNTQPGQDGRQAGSEQPNIILFLVDDLGWQDTSVPFHKEQTPFNEFYQTPNMERLAGQGMLFTNAYSASPVCTPTRSSIITGKNPARTNITDWTLHNDPERMERTGQDYPVKSPDWAVEGVQPDSMLLTEVLKAQGYRTIHVGKAHFGALRTPGADPTNLGFDVNIAGHAAGAPGSYWPEDNYGNEEPGSAWAVPRMEDYYDSEANLTEALTIEANKAIDNAVEANKPFYMNMAHYTVHAPIMADRRYYEDYLEAGVDSVEAKYASMVEGMDSSLGSIWQNLKEEDIAENTIILFMSDNGGLSAHTRGTTPMGTGLNTHNKPLRSGKGSAYEGGIRVPMIAAWAERAEDHPLQSRFEIQPGSRNETPIISEDFYPAILELAGLDSGSAAFQSTDGRSFIPLLRSGKAPGTGEDRALAWHYPHKWGPSGPGYEPFTAIRDGQWKLIYFYKDQEWELYNLEEDIGEANNLIEEEKKVAMQLAEQMRAWMQEVGAQTPVSRETGDQVALPKISREMR</sequence>
<keyword evidence="6" id="KW-0106">Calcium</keyword>
<dbReference type="Gene3D" id="3.40.720.10">
    <property type="entry name" value="Alkaline Phosphatase, subunit A"/>
    <property type="match status" value="1"/>
</dbReference>
<dbReference type="Proteomes" id="UP000184041">
    <property type="component" value="Unassembled WGS sequence"/>
</dbReference>
<dbReference type="RefSeq" id="WP_073060436.1">
    <property type="nucleotide sequence ID" value="NZ_FQUS01000004.1"/>
</dbReference>
<dbReference type="InterPro" id="IPR024607">
    <property type="entry name" value="Sulfatase_CS"/>
</dbReference>
<dbReference type="PANTHER" id="PTHR42693">
    <property type="entry name" value="ARYLSULFATASE FAMILY MEMBER"/>
    <property type="match status" value="1"/>
</dbReference>
<keyword evidence="4" id="KW-0732">Signal</keyword>
<dbReference type="Gene3D" id="3.30.1120.10">
    <property type="match status" value="1"/>
</dbReference>
<organism evidence="9 10">
    <name type="scientific">Fodinibius roseus</name>
    <dbReference type="NCBI Taxonomy" id="1194090"/>
    <lineage>
        <taxon>Bacteria</taxon>
        <taxon>Pseudomonadati</taxon>
        <taxon>Balneolota</taxon>
        <taxon>Balneolia</taxon>
        <taxon>Balneolales</taxon>
        <taxon>Balneolaceae</taxon>
        <taxon>Fodinibius</taxon>
    </lineage>
</organism>
<evidence type="ECO:0000256" key="1">
    <source>
        <dbReference type="ARBA" id="ARBA00001913"/>
    </source>
</evidence>
<evidence type="ECO:0000313" key="9">
    <source>
        <dbReference type="EMBL" id="SHE97415.1"/>
    </source>
</evidence>
<dbReference type="InterPro" id="IPR000917">
    <property type="entry name" value="Sulfatase_N"/>
</dbReference>
<dbReference type="CDD" id="cd16144">
    <property type="entry name" value="ARS_like"/>
    <property type="match status" value="1"/>
</dbReference>
<dbReference type="InterPro" id="IPR017850">
    <property type="entry name" value="Alkaline_phosphatase_core_sf"/>
</dbReference>
<feature type="domain" description="Sulfatase N-terminal" evidence="8">
    <location>
        <begin position="34"/>
        <end position="399"/>
    </location>
</feature>
<dbReference type="SUPFAM" id="SSF53649">
    <property type="entry name" value="Alkaline phosphatase-like"/>
    <property type="match status" value="1"/>
</dbReference>
<evidence type="ECO:0000256" key="2">
    <source>
        <dbReference type="ARBA" id="ARBA00008779"/>
    </source>
</evidence>
<dbReference type="STRING" id="1194090.SAMN05443144_104228"/>
<protein>
    <submittedName>
        <fullName evidence="9">Arylsulfatase A</fullName>
    </submittedName>
</protein>
<gene>
    <name evidence="9" type="ORF">SAMN05443144_104228</name>
</gene>
<accession>A0A1M4XVH2</accession>
<dbReference type="AlphaFoldDB" id="A0A1M4XVH2"/>
<comment type="similarity">
    <text evidence="2">Belongs to the sulfatase family.</text>
</comment>
<dbReference type="PROSITE" id="PS00523">
    <property type="entry name" value="SULFATASE_1"/>
    <property type="match status" value="1"/>
</dbReference>
<evidence type="ECO:0000259" key="8">
    <source>
        <dbReference type="Pfam" id="PF00884"/>
    </source>
</evidence>
<evidence type="ECO:0000256" key="3">
    <source>
        <dbReference type="ARBA" id="ARBA00022723"/>
    </source>
</evidence>
<keyword evidence="10" id="KW-1185">Reference proteome</keyword>
<comment type="cofactor">
    <cofactor evidence="1">
        <name>Ca(2+)</name>
        <dbReference type="ChEBI" id="CHEBI:29108"/>
    </cofactor>
</comment>
<feature type="coiled-coil region" evidence="7">
    <location>
        <begin position="472"/>
        <end position="506"/>
    </location>
</feature>
<proteinExistence type="inferred from homology"/>
<evidence type="ECO:0000313" key="10">
    <source>
        <dbReference type="Proteomes" id="UP000184041"/>
    </source>
</evidence>
<evidence type="ECO:0000256" key="7">
    <source>
        <dbReference type="SAM" id="Coils"/>
    </source>
</evidence>
<dbReference type="OrthoDB" id="9765065at2"/>
<name>A0A1M4XVH2_9BACT</name>
<evidence type="ECO:0000256" key="6">
    <source>
        <dbReference type="ARBA" id="ARBA00022837"/>
    </source>
</evidence>
<keyword evidence="7" id="KW-0175">Coiled coil</keyword>